<dbReference type="GO" id="GO:0017148">
    <property type="term" value="P:negative regulation of translation"/>
    <property type="evidence" value="ECO:0007669"/>
    <property type="project" value="TreeGrafter"/>
</dbReference>
<evidence type="ECO:0000256" key="1">
    <source>
        <dbReference type="ARBA" id="ARBA00006227"/>
    </source>
</evidence>
<evidence type="ECO:0000256" key="2">
    <source>
        <dbReference type="ARBA" id="ARBA00022980"/>
    </source>
</evidence>
<protein>
    <recommendedName>
        <fullName evidence="4">Large ribosomal subunit protein uL13</fullName>
    </recommendedName>
</protein>
<dbReference type="InterPro" id="IPR036899">
    <property type="entry name" value="Ribosomal_uL13_sf"/>
</dbReference>
<accession>A0A1G1VLY3</accession>
<evidence type="ECO:0000256" key="3">
    <source>
        <dbReference type="ARBA" id="ARBA00023274"/>
    </source>
</evidence>
<dbReference type="GO" id="GO:0005840">
    <property type="term" value="C:ribosome"/>
    <property type="evidence" value="ECO:0007669"/>
    <property type="project" value="UniProtKB-KW"/>
</dbReference>
<comment type="similarity">
    <text evidence="1 4">Belongs to the universal ribosomal protein uL13 family.</text>
</comment>
<dbReference type="PIRSF" id="PIRSF002181">
    <property type="entry name" value="Ribosomal_L13"/>
    <property type="match status" value="1"/>
</dbReference>
<dbReference type="HAMAP" id="MF_01366">
    <property type="entry name" value="Ribosomal_uL13"/>
    <property type="match status" value="1"/>
</dbReference>
<comment type="subunit">
    <text evidence="4">Part of the 50S ribosomal subunit.</text>
</comment>
<dbReference type="PANTHER" id="PTHR11545">
    <property type="entry name" value="RIBOSOMAL PROTEIN L13"/>
    <property type="match status" value="1"/>
</dbReference>
<evidence type="ECO:0000313" key="6">
    <source>
        <dbReference type="Proteomes" id="UP000177324"/>
    </source>
</evidence>
<dbReference type="GO" id="GO:1990904">
    <property type="term" value="C:ribonucleoprotein complex"/>
    <property type="evidence" value="ECO:0007669"/>
    <property type="project" value="UniProtKB-KW"/>
</dbReference>
<reference evidence="5 6" key="1">
    <citation type="journal article" date="2016" name="Nat. Commun.">
        <title>Thousands of microbial genomes shed light on interconnected biogeochemical processes in an aquifer system.</title>
        <authorList>
            <person name="Anantharaman K."/>
            <person name="Brown C.T."/>
            <person name="Hug L.A."/>
            <person name="Sharon I."/>
            <person name="Castelle C.J."/>
            <person name="Probst A.J."/>
            <person name="Thomas B.C."/>
            <person name="Singh A."/>
            <person name="Wilkins M.J."/>
            <person name="Karaoz U."/>
            <person name="Brodie E.L."/>
            <person name="Williams K.H."/>
            <person name="Hubbard S.S."/>
            <person name="Banfield J.F."/>
        </authorList>
    </citation>
    <scope>NUCLEOTIDE SEQUENCE [LARGE SCALE GENOMIC DNA]</scope>
</reference>
<sequence>MKKTYVTKLAEITREWQVIDVKDKILGRVAVEIANKLMGKHKPVFTPQLDCGDYVVAVNAASIRVSGRKKEQKVYFRHSGYPGGERVRTFADQLKRDPGKILEEAVKGMLPKNKLRDRRMRRLKVFAGEEHKYHDKF</sequence>
<dbReference type="NCBIfam" id="TIGR01066">
    <property type="entry name" value="rplM_bact"/>
    <property type="match status" value="1"/>
</dbReference>
<dbReference type="GO" id="GO:0003735">
    <property type="term" value="F:structural constituent of ribosome"/>
    <property type="evidence" value="ECO:0007669"/>
    <property type="project" value="InterPro"/>
</dbReference>
<keyword evidence="3 4" id="KW-0687">Ribonucleoprotein</keyword>
<comment type="function">
    <text evidence="4">This protein is one of the early assembly proteins of the 50S ribosomal subunit, although it is not seen to bind rRNA by itself. It is important during the early stages of 50S assembly.</text>
</comment>
<proteinExistence type="inferred from homology"/>
<organism evidence="5 6">
    <name type="scientific">Candidatus Chisholmbacteria bacterium RIFCSPHIGHO2_01_FULL_48_12</name>
    <dbReference type="NCBI Taxonomy" id="1797589"/>
    <lineage>
        <taxon>Bacteria</taxon>
        <taxon>Candidatus Chisholmiibacteriota</taxon>
    </lineage>
</organism>
<dbReference type="InterPro" id="IPR005822">
    <property type="entry name" value="Ribosomal_uL13"/>
</dbReference>
<dbReference type="Pfam" id="PF00572">
    <property type="entry name" value="Ribosomal_L13"/>
    <property type="match status" value="1"/>
</dbReference>
<dbReference type="Proteomes" id="UP000177324">
    <property type="component" value="Unassembled WGS sequence"/>
</dbReference>
<dbReference type="GO" id="GO:0006412">
    <property type="term" value="P:translation"/>
    <property type="evidence" value="ECO:0007669"/>
    <property type="project" value="UniProtKB-UniRule"/>
</dbReference>
<dbReference type="AlphaFoldDB" id="A0A1G1VLY3"/>
<dbReference type="GO" id="GO:0003729">
    <property type="term" value="F:mRNA binding"/>
    <property type="evidence" value="ECO:0007669"/>
    <property type="project" value="TreeGrafter"/>
</dbReference>
<evidence type="ECO:0000256" key="4">
    <source>
        <dbReference type="HAMAP-Rule" id="MF_01366"/>
    </source>
</evidence>
<keyword evidence="2 4" id="KW-0689">Ribosomal protein</keyword>
<name>A0A1G1VLY3_9BACT</name>
<dbReference type="SUPFAM" id="SSF52161">
    <property type="entry name" value="Ribosomal protein L13"/>
    <property type="match status" value="1"/>
</dbReference>
<dbReference type="CDD" id="cd00392">
    <property type="entry name" value="Ribosomal_L13"/>
    <property type="match status" value="1"/>
</dbReference>
<dbReference type="InterPro" id="IPR005823">
    <property type="entry name" value="Ribosomal_uL13_bac-type"/>
</dbReference>
<gene>
    <name evidence="4" type="primary">rplM</name>
    <name evidence="5" type="ORF">A2784_02990</name>
</gene>
<evidence type="ECO:0000313" key="5">
    <source>
        <dbReference type="EMBL" id="OGY16405.1"/>
    </source>
</evidence>
<dbReference type="PANTHER" id="PTHR11545:SF2">
    <property type="entry name" value="LARGE RIBOSOMAL SUBUNIT PROTEIN UL13M"/>
    <property type="match status" value="1"/>
</dbReference>
<comment type="caution">
    <text evidence="5">The sequence shown here is derived from an EMBL/GenBank/DDBJ whole genome shotgun (WGS) entry which is preliminary data.</text>
</comment>
<dbReference type="EMBL" id="MHCH01000046">
    <property type="protein sequence ID" value="OGY16405.1"/>
    <property type="molecule type" value="Genomic_DNA"/>
</dbReference>
<dbReference type="STRING" id="1797589.A2784_02990"/>
<dbReference type="Gene3D" id="3.90.1180.10">
    <property type="entry name" value="Ribosomal protein L13"/>
    <property type="match status" value="1"/>
</dbReference>